<protein>
    <submittedName>
        <fullName evidence="2">Uncharacterized protein</fullName>
    </submittedName>
</protein>
<keyword evidence="3" id="KW-1185">Reference proteome</keyword>
<gene>
    <name evidence="2" type="ORF">HaLaN_31180</name>
</gene>
<feature type="compositionally biased region" description="Gly residues" evidence="1">
    <location>
        <begin position="93"/>
        <end position="110"/>
    </location>
</feature>
<dbReference type="EMBL" id="BLLF01006173">
    <property type="protein sequence ID" value="GFH32031.1"/>
    <property type="molecule type" value="Genomic_DNA"/>
</dbReference>
<sequence length="110" mass="11086">ALQASGGNPSEAEALLQLAVAAWPDNPRHLLALAQCIAHSCKEPERALTWCPGCRAAATWPLTSATWLLPHRLLPQVRPADRGGGQPAAPGGALQGSGGTGVAAGGAEGH</sequence>
<name>A0A6A0AI77_HAELA</name>
<feature type="region of interest" description="Disordered" evidence="1">
    <location>
        <begin position="77"/>
        <end position="110"/>
    </location>
</feature>
<organism evidence="2 3">
    <name type="scientific">Haematococcus lacustris</name>
    <name type="common">Green alga</name>
    <name type="synonym">Haematococcus pluvialis</name>
    <dbReference type="NCBI Taxonomy" id="44745"/>
    <lineage>
        <taxon>Eukaryota</taxon>
        <taxon>Viridiplantae</taxon>
        <taxon>Chlorophyta</taxon>
        <taxon>core chlorophytes</taxon>
        <taxon>Chlorophyceae</taxon>
        <taxon>CS clade</taxon>
        <taxon>Chlamydomonadales</taxon>
        <taxon>Haematococcaceae</taxon>
        <taxon>Haematococcus</taxon>
    </lineage>
</organism>
<accession>A0A6A0AI77</accession>
<reference evidence="2 3" key="1">
    <citation type="submission" date="2020-02" db="EMBL/GenBank/DDBJ databases">
        <title>Draft genome sequence of Haematococcus lacustris strain NIES-144.</title>
        <authorList>
            <person name="Morimoto D."/>
            <person name="Nakagawa S."/>
            <person name="Yoshida T."/>
            <person name="Sawayama S."/>
        </authorList>
    </citation>
    <scope>NUCLEOTIDE SEQUENCE [LARGE SCALE GENOMIC DNA]</scope>
    <source>
        <strain evidence="2 3">NIES-144</strain>
    </source>
</reference>
<proteinExistence type="predicted"/>
<dbReference type="Proteomes" id="UP000485058">
    <property type="component" value="Unassembled WGS sequence"/>
</dbReference>
<evidence type="ECO:0000313" key="2">
    <source>
        <dbReference type="EMBL" id="GFH32031.1"/>
    </source>
</evidence>
<evidence type="ECO:0000256" key="1">
    <source>
        <dbReference type="SAM" id="MobiDB-lite"/>
    </source>
</evidence>
<evidence type="ECO:0000313" key="3">
    <source>
        <dbReference type="Proteomes" id="UP000485058"/>
    </source>
</evidence>
<dbReference type="AlphaFoldDB" id="A0A6A0AI77"/>
<feature type="non-terminal residue" evidence="2">
    <location>
        <position position="1"/>
    </location>
</feature>
<comment type="caution">
    <text evidence="2">The sequence shown here is derived from an EMBL/GenBank/DDBJ whole genome shotgun (WGS) entry which is preliminary data.</text>
</comment>